<evidence type="ECO:0000313" key="2">
    <source>
        <dbReference type="EMBL" id="PRX40618.1"/>
    </source>
</evidence>
<sequence>MQHLTLFFMIFAGMWMCQILLALWQAKHFRRQLHLMGNQESGYLGVGVHRRRFGPGAVVILVTDTEGRVTNCKMMAGMSVMARFRKVPELIGKELEDCRVKDPKKAKHLALNMAIDKIHEERARREERDSLMREQTG</sequence>
<dbReference type="AlphaFoldDB" id="A0A2T0LER9"/>
<organism evidence="2 3">
    <name type="scientific">Planifilum fimeticola</name>
    <dbReference type="NCBI Taxonomy" id="201975"/>
    <lineage>
        <taxon>Bacteria</taxon>
        <taxon>Bacillati</taxon>
        <taxon>Bacillota</taxon>
        <taxon>Bacilli</taxon>
        <taxon>Bacillales</taxon>
        <taxon>Thermoactinomycetaceae</taxon>
        <taxon>Planifilum</taxon>
    </lineage>
</organism>
<keyword evidence="1" id="KW-1133">Transmembrane helix</keyword>
<dbReference type="Pfam" id="PF06923">
    <property type="entry name" value="GutM"/>
    <property type="match status" value="1"/>
</dbReference>
<evidence type="ECO:0000256" key="1">
    <source>
        <dbReference type="SAM" id="Phobius"/>
    </source>
</evidence>
<name>A0A2T0LER9_9BACL</name>
<dbReference type="EMBL" id="PVNE01000012">
    <property type="protein sequence ID" value="PRX40618.1"/>
    <property type="molecule type" value="Genomic_DNA"/>
</dbReference>
<evidence type="ECO:0000313" key="3">
    <source>
        <dbReference type="Proteomes" id="UP000237797"/>
    </source>
</evidence>
<protein>
    <submittedName>
        <fullName evidence="2">Glucitol operon activator protein</fullName>
    </submittedName>
</protein>
<keyword evidence="1" id="KW-0812">Transmembrane</keyword>
<dbReference type="RefSeq" id="WP_245891448.1">
    <property type="nucleotide sequence ID" value="NZ_PVNE01000012.1"/>
</dbReference>
<comment type="caution">
    <text evidence="2">The sequence shown here is derived from an EMBL/GenBank/DDBJ whole genome shotgun (WGS) entry which is preliminary data.</text>
</comment>
<gene>
    <name evidence="2" type="ORF">CLV97_11296</name>
</gene>
<dbReference type="InterPro" id="IPR009693">
    <property type="entry name" value="Glucitol_operon_activator"/>
</dbReference>
<dbReference type="Proteomes" id="UP000237797">
    <property type="component" value="Unassembled WGS sequence"/>
</dbReference>
<feature type="transmembrane region" description="Helical" evidence="1">
    <location>
        <begin position="6"/>
        <end position="26"/>
    </location>
</feature>
<reference evidence="2 3" key="1">
    <citation type="submission" date="2018-03" db="EMBL/GenBank/DDBJ databases">
        <title>Genomic Encyclopedia of Archaeal and Bacterial Type Strains, Phase II (KMG-II): from individual species to whole genera.</title>
        <authorList>
            <person name="Goeker M."/>
        </authorList>
    </citation>
    <scope>NUCLEOTIDE SEQUENCE [LARGE SCALE GENOMIC DNA]</scope>
    <source>
        <strain evidence="2 3">DSM 44946</strain>
    </source>
</reference>
<accession>A0A2T0LER9</accession>
<keyword evidence="1" id="KW-0472">Membrane</keyword>
<keyword evidence="3" id="KW-1185">Reference proteome</keyword>
<proteinExistence type="predicted"/>